<keyword evidence="1" id="KW-0472">Membrane</keyword>
<dbReference type="PANTHER" id="PTHR34475:SF1">
    <property type="entry name" value="CYTOSKELETON PROTEIN RODZ"/>
    <property type="match status" value="1"/>
</dbReference>
<dbReference type="EMBL" id="MUYT01000004">
    <property type="protein sequence ID" value="OOS21827.1"/>
    <property type="molecule type" value="Genomic_DNA"/>
</dbReference>
<accession>A0A1T0CHK1</accession>
<evidence type="ECO:0000313" key="4">
    <source>
        <dbReference type="Proteomes" id="UP000191094"/>
    </source>
</evidence>
<gene>
    <name evidence="3" type="ORF">B0682_04260</name>
</gene>
<comment type="caution">
    <text evidence="3">The sequence shown here is derived from an EMBL/GenBank/DDBJ whole genome shotgun (WGS) entry which is preliminary data.</text>
</comment>
<organism evidence="3 4">
    <name type="scientific">Lwoffella lincolnii</name>
    <dbReference type="NCBI Taxonomy" id="90241"/>
    <lineage>
        <taxon>Bacteria</taxon>
        <taxon>Pseudomonadati</taxon>
        <taxon>Pseudomonadota</taxon>
        <taxon>Gammaproteobacteria</taxon>
        <taxon>Moraxellales</taxon>
        <taxon>Moraxellaceae</taxon>
        <taxon>Lwoffella</taxon>
    </lineage>
</organism>
<dbReference type="GO" id="GO:0003677">
    <property type="term" value="F:DNA binding"/>
    <property type="evidence" value="ECO:0007669"/>
    <property type="project" value="InterPro"/>
</dbReference>
<dbReference type="Proteomes" id="UP000191094">
    <property type="component" value="Unassembled WGS sequence"/>
</dbReference>
<dbReference type="STRING" id="90241.B0682_04260"/>
<keyword evidence="1" id="KW-1133">Transmembrane helix</keyword>
<feature type="transmembrane region" description="Helical" evidence="1">
    <location>
        <begin position="117"/>
        <end position="136"/>
    </location>
</feature>
<keyword evidence="4" id="KW-1185">Reference proteome</keyword>
<dbReference type="Pfam" id="PF13464">
    <property type="entry name" value="RodZ_C"/>
    <property type="match status" value="1"/>
</dbReference>
<dbReference type="Gene3D" id="1.10.260.40">
    <property type="entry name" value="lambda repressor-like DNA-binding domains"/>
    <property type="match status" value="1"/>
</dbReference>
<protein>
    <recommendedName>
        <fullName evidence="2">Cytoskeleton protein RodZ-like C-terminal domain-containing protein</fullName>
    </recommendedName>
</protein>
<sequence>MEVTKSSNDTLSFGHALRKAREKQNITLEQASKDLFIKERQLAALEAENFAVLPQQTFAKGFAINYARYLKLNVDEMSASFDRAYPSEMRVTKAEDIASPLRPMGTLHRDSRRSFRFNPLLLLAVICVISLAVFLLRTVSNAQSQKEADSQQPTIEEMGNIDQEQGSALNGIEITNSTGSALNLTHADQTNSPTNPQASELEFWVQNKTNLSVIDANGQVLWQGEKGRGSFTLTGNAPFTIKIDNVKNVSLNMNKQPVRLSQYSQNNQAVFKLSP</sequence>
<dbReference type="OrthoDB" id="9790252at2"/>
<evidence type="ECO:0000313" key="3">
    <source>
        <dbReference type="EMBL" id="OOS21827.1"/>
    </source>
</evidence>
<evidence type="ECO:0000259" key="2">
    <source>
        <dbReference type="Pfam" id="PF13464"/>
    </source>
</evidence>
<dbReference type="CDD" id="cd00093">
    <property type="entry name" value="HTH_XRE"/>
    <property type="match status" value="1"/>
</dbReference>
<reference evidence="3 4" key="1">
    <citation type="submission" date="2017-02" db="EMBL/GenBank/DDBJ databases">
        <title>Draft genome sequence of Moraxella lincolnii CCUG 9405T type strain.</title>
        <authorList>
            <person name="Salva-Serra F."/>
            <person name="Engstrom-Jakobsson H."/>
            <person name="Thorell K."/>
            <person name="Jaen-Luchoro D."/>
            <person name="Gonzales-Siles L."/>
            <person name="Karlsson R."/>
            <person name="Yazdan S."/>
            <person name="Boulund F."/>
            <person name="Johnning A."/>
            <person name="Engstrand L."/>
            <person name="Kristiansson E."/>
            <person name="Moore E."/>
        </authorList>
    </citation>
    <scope>NUCLEOTIDE SEQUENCE [LARGE SCALE GENOMIC DNA]</scope>
    <source>
        <strain evidence="3 4">CCUG 9405</strain>
    </source>
</reference>
<feature type="domain" description="Cytoskeleton protein RodZ-like C-terminal" evidence="2">
    <location>
        <begin position="211"/>
        <end position="271"/>
    </location>
</feature>
<dbReference type="InterPro" id="IPR050400">
    <property type="entry name" value="Bact_Cytoskel_RodZ"/>
</dbReference>
<dbReference type="InterPro" id="IPR001387">
    <property type="entry name" value="Cro/C1-type_HTH"/>
</dbReference>
<dbReference type="PANTHER" id="PTHR34475">
    <property type="match status" value="1"/>
</dbReference>
<proteinExistence type="predicted"/>
<keyword evidence="1" id="KW-0812">Transmembrane</keyword>
<evidence type="ECO:0000256" key="1">
    <source>
        <dbReference type="SAM" id="Phobius"/>
    </source>
</evidence>
<dbReference type="Pfam" id="PF13413">
    <property type="entry name" value="HTH_25"/>
    <property type="match status" value="1"/>
</dbReference>
<dbReference type="InterPro" id="IPR010982">
    <property type="entry name" value="Lambda_DNA-bd_dom_sf"/>
</dbReference>
<dbReference type="AlphaFoldDB" id="A0A1T0CHK1"/>
<dbReference type="RefSeq" id="WP_078306818.1">
    <property type="nucleotide sequence ID" value="NZ_CP147511.1"/>
</dbReference>
<dbReference type="InterPro" id="IPR025194">
    <property type="entry name" value="RodZ-like_C"/>
</dbReference>
<name>A0A1T0CHK1_9GAMM</name>